<dbReference type="RefSeq" id="WP_188454909.1">
    <property type="nucleotide sequence ID" value="NZ_BMFR01000005.1"/>
</dbReference>
<organism evidence="1 2">
    <name type="scientific">Virgibacillus oceani</name>
    <dbReference type="NCBI Taxonomy" id="1479511"/>
    <lineage>
        <taxon>Bacteria</taxon>
        <taxon>Bacillati</taxon>
        <taxon>Bacillota</taxon>
        <taxon>Bacilli</taxon>
        <taxon>Bacillales</taxon>
        <taxon>Bacillaceae</taxon>
        <taxon>Virgibacillus</taxon>
    </lineage>
</organism>
<sequence>MALLKCEFTSEILSISTSMTVILPQERAAGHGRKGHPVLYLLHGYMDDHTTWTRLTSLERYVENMGLAVIMPQVGHSYYTDMDKGGKYWTFLTEELPHVVHSMFPLSDKQEDNFVAGLSMGGYGALKWALRFPNKFAQAASMSGALDVASFTKRVSGDRNEEFKWIFGEQDIQGTENDLLWLLKKHQQSGSKIPLIYQSCGTEDFLYEDNIRFKDLCQKAGYPLKTEFDSGDHNWLYWDRKIKDVLNWLPLKSE</sequence>
<comment type="caution">
    <text evidence="1">The sequence shown here is derived from an EMBL/GenBank/DDBJ whole genome shotgun (WGS) entry which is preliminary data.</text>
</comment>
<dbReference type="Proteomes" id="UP000622860">
    <property type="component" value="Unassembled WGS sequence"/>
</dbReference>
<dbReference type="EMBL" id="BMFR01000005">
    <property type="protein sequence ID" value="GGG72767.1"/>
    <property type="molecule type" value="Genomic_DNA"/>
</dbReference>
<dbReference type="InterPro" id="IPR050583">
    <property type="entry name" value="Mycobacterial_A85_antigen"/>
</dbReference>
<proteinExistence type="predicted"/>
<dbReference type="InterPro" id="IPR000801">
    <property type="entry name" value="Esterase-like"/>
</dbReference>
<reference evidence="1" key="1">
    <citation type="journal article" date="2014" name="Int. J. Syst. Evol. Microbiol.">
        <title>Complete genome sequence of Corynebacterium casei LMG S-19264T (=DSM 44701T), isolated from a smear-ripened cheese.</title>
        <authorList>
            <consortium name="US DOE Joint Genome Institute (JGI-PGF)"/>
            <person name="Walter F."/>
            <person name="Albersmeier A."/>
            <person name="Kalinowski J."/>
            <person name="Ruckert C."/>
        </authorList>
    </citation>
    <scope>NUCLEOTIDE SEQUENCE</scope>
    <source>
        <strain evidence="1">CGMCC 1.12754</strain>
    </source>
</reference>
<keyword evidence="2" id="KW-1185">Reference proteome</keyword>
<dbReference type="GO" id="GO:0016747">
    <property type="term" value="F:acyltransferase activity, transferring groups other than amino-acyl groups"/>
    <property type="evidence" value="ECO:0007669"/>
    <property type="project" value="TreeGrafter"/>
</dbReference>
<name>A0A917M223_9BACI</name>
<dbReference type="PANTHER" id="PTHR48098:SF1">
    <property type="entry name" value="DIACYLGLYCEROL ACYLTRANSFERASE_MYCOLYLTRANSFERASE AG85A"/>
    <property type="match status" value="1"/>
</dbReference>
<reference evidence="1" key="2">
    <citation type="submission" date="2020-09" db="EMBL/GenBank/DDBJ databases">
        <authorList>
            <person name="Sun Q."/>
            <person name="Zhou Y."/>
        </authorList>
    </citation>
    <scope>NUCLEOTIDE SEQUENCE</scope>
    <source>
        <strain evidence="1">CGMCC 1.12754</strain>
    </source>
</reference>
<dbReference type="SUPFAM" id="SSF53474">
    <property type="entry name" value="alpha/beta-Hydrolases"/>
    <property type="match status" value="1"/>
</dbReference>
<evidence type="ECO:0000313" key="2">
    <source>
        <dbReference type="Proteomes" id="UP000622860"/>
    </source>
</evidence>
<dbReference type="AlphaFoldDB" id="A0A917M223"/>
<accession>A0A917M223</accession>
<gene>
    <name evidence="1" type="ORF">GCM10011398_16420</name>
</gene>
<dbReference type="Gene3D" id="3.40.50.1820">
    <property type="entry name" value="alpha/beta hydrolase"/>
    <property type="match status" value="1"/>
</dbReference>
<evidence type="ECO:0000313" key="1">
    <source>
        <dbReference type="EMBL" id="GGG72767.1"/>
    </source>
</evidence>
<dbReference type="PANTHER" id="PTHR48098">
    <property type="entry name" value="ENTEROCHELIN ESTERASE-RELATED"/>
    <property type="match status" value="1"/>
</dbReference>
<protein>
    <submittedName>
        <fullName evidence="1">Esterase</fullName>
    </submittedName>
</protein>
<dbReference type="InterPro" id="IPR029058">
    <property type="entry name" value="AB_hydrolase_fold"/>
</dbReference>
<dbReference type="Pfam" id="PF00756">
    <property type="entry name" value="Esterase"/>
    <property type="match status" value="1"/>
</dbReference>